<feature type="region of interest" description="Disordered" evidence="1">
    <location>
        <begin position="1"/>
        <end position="73"/>
    </location>
</feature>
<dbReference type="AlphaFoldDB" id="A0AAV5UB96"/>
<dbReference type="Pfam" id="PF25234">
    <property type="entry name" value="Periphilin_C"/>
    <property type="match status" value="1"/>
</dbReference>
<evidence type="ECO:0000256" key="1">
    <source>
        <dbReference type="SAM" id="MobiDB-lite"/>
    </source>
</evidence>
<dbReference type="InterPro" id="IPR028851">
    <property type="entry name" value="Pphln1"/>
</dbReference>
<evidence type="ECO:0000313" key="4">
    <source>
        <dbReference type="Proteomes" id="UP001432027"/>
    </source>
</evidence>
<keyword evidence="4" id="KW-1185">Reference proteome</keyword>
<dbReference type="GO" id="GO:0097355">
    <property type="term" value="P:protein localization to heterochromatin"/>
    <property type="evidence" value="ECO:0007669"/>
    <property type="project" value="TreeGrafter"/>
</dbReference>
<gene>
    <name evidence="3" type="ORF">PENTCL1PPCAC_25863</name>
</gene>
<dbReference type="GO" id="GO:0045814">
    <property type="term" value="P:negative regulation of gene expression, epigenetic"/>
    <property type="evidence" value="ECO:0007669"/>
    <property type="project" value="TreeGrafter"/>
</dbReference>
<name>A0AAV5UB96_9BILA</name>
<feature type="compositionally biased region" description="Pro residues" evidence="1">
    <location>
        <begin position="30"/>
        <end position="62"/>
    </location>
</feature>
<evidence type="ECO:0000313" key="3">
    <source>
        <dbReference type="EMBL" id="GMT03689.1"/>
    </source>
</evidence>
<protein>
    <recommendedName>
        <fullName evidence="2">Periphilin-1 C-terminal domain-containing protein</fullName>
    </recommendedName>
</protein>
<sequence length="206" mass="22225">SIVQPSLANMNREPKEISNRVEMIPRSVGGPPPPPPSMGTPNPPPQRPPTGTPSSLPPPPGRPSIGGGSGGVSGVTEALAAKCPEMAKTISVIKNIQDQLITSVRPNNRLSLSDLSSDASVLEKMVERERLIKELDPNAKKKFDMKMKQITNSYRGDAQTITTVVKSLVQKDPTLEDQIKPALLAVLEDVEKQIYKKVDDFLVCGI</sequence>
<accession>A0AAV5UB96</accession>
<dbReference type="GO" id="GO:0045892">
    <property type="term" value="P:negative regulation of DNA-templated transcription"/>
    <property type="evidence" value="ECO:0007669"/>
    <property type="project" value="InterPro"/>
</dbReference>
<proteinExistence type="predicted"/>
<comment type="caution">
    <text evidence="3">The sequence shown here is derived from an EMBL/GenBank/DDBJ whole genome shotgun (WGS) entry which is preliminary data.</text>
</comment>
<feature type="compositionally biased region" description="Gly residues" evidence="1">
    <location>
        <begin position="64"/>
        <end position="73"/>
    </location>
</feature>
<dbReference type="EMBL" id="BTSX01000006">
    <property type="protein sequence ID" value="GMT03689.1"/>
    <property type="molecule type" value="Genomic_DNA"/>
</dbReference>
<evidence type="ECO:0000259" key="2">
    <source>
        <dbReference type="Pfam" id="PF25234"/>
    </source>
</evidence>
<dbReference type="PANTHER" id="PTHR15836">
    <property type="entry name" value="PERIPHILIN 1"/>
    <property type="match status" value="1"/>
</dbReference>
<organism evidence="3 4">
    <name type="scientific">Pristionchus entomophagus</name>
    <dbReference type="NCBI Taxonomy" id="358040"/>
    <lineage>
        <taxon>Eukaryota</taxon>
        <taxon>Metazoa</taxon>
        <taxon>Ecdysozoa</taxon>
        <taxon>Nematoda</taxon>
        <taxon>Chromadorea</taxon>
        <taxon>Rhabditida</taxon>
        <taxon>Rhabditina</taxon>
        <taxon>Diplogasteromorpha</taxon>
        <taxon>Diplogasteroidea</taxon>
        <taxon>Neodiplogasteridae</taxon>
        <taxon>Pristionchus</taxon>
    </lineage>
</organism>
<feature type="domain" description="Periphilin-1 C-terminal" evidence="2">
    <location>
        <begin position="138"/>
        <end position="198"/>
    </location>
</feature>
<dbReference type="PANTHER" id="PTHR15836:SF4">
    <property type="entry name" value="PERIPHILIN-1"/>
    <property type="match status" value="1"/>
</dbReference>
<dbReference type="Proteomes" id="UP001432027">
    <property type="component" value="Unassembled WGS sequence"/>
</dbReference>
<feature type="non-terminal residue" evidence="3">
    <location>
        <position position="1"/>
    </location>
</feature>
<reference evidence="3" key="1">
    <citation type="submission" date="2023-10" db="EMBL/GenBank/DDBJ databases">
        <title>Genome assembly of Pristionchus species.</title>
        <authorList>
            <person name="Yoshida K."/>
            <person name="Sommer R.J."/>
        </authorList>
    </citation>
    <scope>NUCLEOTIDE SEQUENCE</scope>
    <source>
        <strain evidence="3">RS0144</strain>
    </source>
</reference>
<dbReference type="GO" id="GO:0005654">
    <property type="term" value="C:nucleoplasm"/>
    <property type="evidence" value="ECO:0007669"/>
    <property type="project" value="TreeGrafter"/>
</dbReference>
<dbReference type="InterPro" id="IPR057603">
    <property type="entry name" value="Periphilin-1_C"/>
</dbReference>